<evidence type="ECO:0000256" key="4">
    <source>
        <dbReference type="SAM" id="Phobius"/>
    </source>
</evidence>
<dbReference type="InterPro" id="IPR018247">
    <property type="entry name" value="EF_Hand_1_Ca_BS"/>
</dbReference>
<dbReference type="PANTHER" id="PTHR23056:SF110">
    <property type="entry name" value="CALMODULIN"/>
    <property type="match status" value="1"/>
</dbReference>
<evidence type="ECO:0000256" key="3">
    <source>
        <dbReference type="ARBA" id="ARBA00022837"/>
    </source>
</evidence>
<accession>A0AAD4UAT4</accession>
<keyword evidence="4" id="KW-0812">Transmembrane</keyword>
<organism evidence="6 7">
    <name type="scientific">Ovis ammon polii</name>
    <dbReference type="NCBI Taxonomy" id="230172"/>
    <lineage>
        <taxon>Eukaryota</taxon>
        <taxon>Metazoa</taxon>
        <taxon>Chordata</taxon>
        <taxon>Craniata</taxon>
        <taxon>Vertebrata</taxon>
        <taxon>Euteleostomi</taxon>
        <taxon>Mammalia</taxon>
        <taxon>Eutheria</taxon>
        <taxon>Laurasiatheria</taxon>
        <taxon>Artiodactyla</taxon>
        <taxon>Ruminantia</taxon>
        <taxon>Pecora</taxon>
        <taxon>Bovidae</taxon>
        <taxon>Caprinae</taxon>
        <taxon>Ovis</taxon>
    </lineage>
</organism>
<dbReference type="GO" id="GO:0019900">
    <property type="term" value="F:kinase binding"/>
    <property type="evidence" value="ECO:0007669"/>
    <property type="project" value="InterPro"/>
</dbReference>
<evidence type="ECO:0000259" key="5">
    <source>
        <dbReference type="PROSITE" id="PS50222"/>
    </source>
</evidence>
<dbReference type="GO" id="GO:0005509">
    <property type="term" value="F:calcium ion binding"/>
    <property type="evidence" value="ECO:0007669"/>
    <property type="project" value="InterPro"/>
</dbReference>
<evidence type="ECO:0000256" key="1">
    <source>
        <dbReference type="ARBA" id="ARBA00022723"/>
    </source>
</evidence>
<keyword evidence="4" id="KW-1133">Transmembrane helix</keyword>
<keyword evidence="2" id="KW-0677">Repeat</keyword>
<dbReference type="FunFam" id="1.10.238.10:FF:000210">
    <property type="entry name" value="NADPH oxidase 5 isoform X2"/>
    <property type="match status" value="1"/>
</dbReference>
<name>A0AAD4UAT4_OVIAM</name>
<dbReference type="SMART" id="SM00054">
    <property type="entry name" value="EFh"/>
    <property type="match status" value="3"/>
</dbReference>
<dbReference type="InterPro" id="IPR002048">
    <property type="entry name" value="EF_hand_dom"/>
</dbReference>
<dbReference type="PRINTS" id="PR00450">
    <property type="entry name" value="RECOVERIN"/>
</dbReference>
<protein>
    <recommendedName>
        <fullName evidence="5">EF-hand domain-containing protein</fullName>
    </recommendedName>
</protein>
<keyword evidence="7" id="KW-1185">Reference proteome</keyword>
<keyword evidence="1" id="KW-0479">Metal-binding</keyword>
<keyword evidence="3" id="KW-0106">Calcium</keyword>
<evidence type="ECO:0000313" key="6">
    <source>
        <dbReference type="EMBL" id="KAI4540170.1"/>
    </source>
</evidence>
<dbReference type="Pfam" id="PF13405">
    <property type="entry name" value="EF-hand_6"/>
    <property type="match status" value="1"/>
</dbReference>
<reference evidence="6" key="1">
    <citation type="submission" date="2022-03" db="EMBL/GenBank/DDBJ databases">
        <title>Genomic analyses of argali, domestic sheep and their hybrids provide insights into chromosomal evolution, heterosis and genetic basis of agronomic traits.</title>
        <authorList>
            <person name="Li M."/>
        </authorList>
    </citation>
    <scope>NUCLEOTIDE SEQUENCE</scope>
    <source>
        <strain evidence="6">CAU-MHL-2022a</strain>
        <tissue evidence="6">Skin</tissue>
    </source>
</reference>
<feature type="domain" description="EF-hand" evidence="5">
    <location>
        <begin position="151"/>
        <end position="186"/>
    </location>
</feature>
<sequence>MENPGSLDQPSSQCKEPQSFQHSRLTLAVPCVCCTMNAEEDAKWLQWVTHQFKTIAGEDGEINLQDFKKALKSFFAERFFILFDSDGSGTITLQELQKALTLLIHGSPMDKLKFLFQVYDVDGSGSIDPDELRTVLQSCLYESAISLPEEKLDQLTLALFESADKDCSGTITFEELRDELQCFPEVMENLTISHVLCLAVFVGLHVLLFALAAHAHRGLGASIMVAKGCGQCLNFDCSFIAVGLCGHNTGKQAGGLM</sequence>
<dbReference type="InterPro" id="IPR011992">
    <property type="entry name" value="EF-hand-dom_pair"/>
</dbReference>
<dbReference type="EMBL" id="JAKZEL010000009">
    <property type="protein sequence ID" value="KAI4540170.1"/>
    <property type="molecule type" value="Genomic_DNA"/>
</dbReference>
<evidence type="ECO:0000256" key="2">
    <source>
        <dbReference type="ARBA" id="ARBA00022737"/>
    </source>
</evidence>
<dbReference type="Gene3D" id="1.10.238.10">
    <property type="entry name" value="EF-hand"/>
    <property type="match status" value="1"/>
</dbReference>
<dbReference type="InterPro" id="IPR045198">
    <property type="entry name" value="CNBL1-10"/>
</dbReference>
<evidence type="ECO:0000313" key="7">
    <source>
        <dbReference type="Proteomes" id="UP001214576"/>
    </source>
</evidence>
<dbReference type="Pfam" id="PF13499">
    <property type="entry name" value="EF-hand_7"/>
    <property type="match status" value="1"/>
</dbReference>
<dbReference type="SUPFAM" id="SSF47473">
    <property type="entry name" value="EF-hand"/>
    <property type="match status" value="1"/>
</dbReference>
<dbReference type="GO" id="GO:0019722">
    <property type="term" value="P:calcium-mediated signaling"/>
    <property type="evidence" value="ECO:0007669"/>
    <property type="project" value="InterPro"/>
</dbReference>
<comment type="caution">
    <text evidence="6">The sequence shown here is derived from an EMBL/GenBank/DDBJ whole genome shotgun (WGS) entry which is preliminary data.</text>
</comment>
<gene>
    <name evidence="6" type="ORF">MG293_009211</name>
</gene>
<dbReference type="Proteomes" id="UP001214576">
    <property type="component" value="Unassembled WGS sequence"/>
</dbReference>
<feature type="transmembrane region" description="Helical" evidence="4">
    <location>
        <begin position="192"/>
        <end position="213"/>
    </location>
</feature>
<keyword evidence="4" id="KW-0472">Membrane</keyword>
<dbReference type="PROSITE" id="PS00018">
    <property type="entry name" value="EF_HAND_1"/>
    <property type="match status" value="3"/>
</dbReference>
<dbReference type="PANTHER" id="PTHR23056">
    <property type="entry name" value="CALCINEURIN B"/>
    <property type="match status" value="1"/>
</dbReference>
<dbReference type="CDD" id="cd00051">
    <property type="entry name" value="EFh"/>
    <property type="match status" value="2"/>
</dbReference>
<feature type="domain" description="EF-hand" evidence="5">
    <location>
        <begin position="71"/>
        <end position="106"/>
    </location>
</feature>
<feature type="domain" description="EF-hand" evidence="5">
    <location>
        <begin position="107"/>
        <end position="142"/>
    </location>
</feature>
<dbReference type="AlphaFoldDB" id="A0AAD4UAT4"/>
<proteinExistence type="predicted"/>
<dbReference type="PROSITE" id="PS50222">
    <property type="entry name" value="EF_HAND_2"/>
    <property type="match status" value="3"/>
</dbReference>